<sequence>MPSTQDPARSLAGKRALISGSSQGIGSGIAIELAKAGADVTINFPSESNPKDCELADQVVSECVAHGVQAQAIAADMGRQSEVERLVKEATATMGGLDIVVSNAAYSDRHLMLESDLDEFRKTIDVTMWGAFHLLRCGAQQMVDAGQGGSVVMISSPMAHIPMPGAMAYNMSKAAIDQMARTAATELAGHRIRVNIVHPGWIDTPGERKFFSEESLAAEAAKLPWGRLGRSDEIGRGVVFLCDPASQYITGTTLTIDGGIQLPWRDMYRVDEANKAARKDTTA</sequence>
<dbReference type="Pfam" id="PF13561">
    <property type="entry name" value="adh_short_C2"/>
    <property type="match status" value="1"/>
</dbReference>
<name>A0ABY1Q7R0_9BACT</name>
<dbReference type="Proteomes" id="UP001158067">
    <property type="component" value="Unassembled WGS sequence"/>
</dbReference>
<keyword evidence="2" id="KW-0560">Oxidoreductase</keyword>
<proteinExistence type="inferred from homology"/>
<dbReference type="PROSITE" id="PS00061">
    <property type="entry name" value="ADH_SHORT"/>
    <property type="match status" value="1"/>
</dbReference>
<protein>
    <submittedName>
        <fullName evidence="3">Glucose 1-dehydrogenase</fullName>
    </submittedName>
</protein>
<dbReference type="InterPro" id="IPR020904">
    <property type="entry name" value="Sc_DH/Rdtase_CS"/>
</dbReference>
<evidence type="ECO:0000313" key="3">
    <source>
        <dbReference type="EMBL" id="SMP62150.1"/>
    </source>
</evidence>
<evidence type="ECO:0000256" key="2">
    <source>
        <dbReference type="ARBA" id="ARBA00023002"/>
    </source>
</evidence>
<organism evidence="3 4">
    <name type="scientific">Neorhodopirellula lusitana</name>
    <dbReference type="NCBI Taxonomy" id="445327"/>
    <lineage>
        <taxon>Bacteria</taxon>
        <taxon>Pseudomonadati</taxon>
        <taxon>Planctomycetota</taxon>
        <taxon>Planctomycetia</taxon>
        <taxon>Pirellulales</taxon>
        <taxon>Pirellulaceae</taxon>
        <taxon>Neorhodopirellula</taxon>
    </lineage>
</organism>
<dbReference type="CDD" id="cd05233">
    <property type="entry name" value="SDR_c"/>
    <property type="match status" value="1"/>
</dbReference>
<dbReference type="InterPro" id="IPR036291">
    <property type="entry name" value="NAD(P)-bd_dom_sf"/>
</dbReference>
<dbReference type="RefSeq" id="WP_283433311.1">
    <property type="nucleotide sequence ID" value="NZ_FXUG01000007.1"/>
</dbReference>
<dbReference type="SUPFAM" id="SSF51735">
    <property type="entry name" value="NAD(P)-binding Rossmann-fold domains"/>
    <property type="match status" value="1"/>
</dbReference>
<dbReference type="PANTHER" id="PTHR43639">
    <property type="entry name" value="OXIDOREDUCTASE, SHORT-CHAIN DEHYDROGENASE/REDUCTASE FAMILY (AFU_ORTHOLOGUE AFUA_5G02870)"/>
    <property type="match status" value="1"/>
</dbReference>
<comment type="caution">
    <text evidence="3">The sequence shown here is derived from an EMBL/GenBank/DDBJ whole genome shotgun (WGS) entry which is preliminary data.</text>
</comment>
<dbReference type="PANTHER" id="PTHR43639:SF1">
    <property type="entry name" value="SHORT-CHAIN DEHYDROGENASE_REDUCTASE FAMILY PROTEIN"/>
    <property type="match status" value="1"/>
</dbReference>
<dbReference type="PRINTS" id="PR00080">
    <property type="entry name" value="SDRFAMILY"/>
</dbReference>
<dbReference type="EMBL" id="FXUG01000007">
    <property type="protein sequence ID" value="SMP62150.1"/>
    <property type="molecule type" value="Genomic_DNA"/>
</dbReference>
<dbReference type="Gene3D" id="3.40.50.720">
    <property type="entry name" value="NAD(P)-binding Rossmann-like Domain"/>
    <property type="match status" value="1"/>
</dbReference>
<dbReference type="InterPro" id="IPR002347">
    <property type="entry name" value="SDR_fam"/>
</dbReference>
<dbReference type="PRINTS" id="PR00081">
    <property type="entry name" value="GDHRDH"/>
</dbReference>
<reference evidence="3 4" key="1">
    <citation type="submission" date="2017-05" db="EMBL/GenBank/DDBJ databases">
        <authorList>
            <person name="Varghese N."/>
            <person name="Submissions S."/>
        </authorList>
    </citation>
    <scope>NUCLEOTIDE SEQUENCE [LARGE SCALE GENOMIC DNA]</scope>
    <source>
        <strain evidence="3 4">DSM 25457</strain>
    </source>
</reference>
<comment type="similarity">
    <text evidence="1">Belongs to the short-chain dehydrogenases/reductases (SDR) family.</text>
</comment>
<gene>
    <name evidence="3" type="ORF">SAMN06265222_107248</name>
</gene>
<keyword evidence="4" id="KW-1185">Reference proteome</keyword>
<accession>A0ABY1Q7R0</accession>
<evidence type="ECO:0000256" key="1">
    <source>
        <dbReference type="ARBA" id="ARBA00006484"/>
    </source>
</evidence>
<evidence type="ECO:0000313" key="4">
    <source>
        <dbReference type="Proteomes" id="UP001158067"/>
    </source>
</evidence>